<evidence type="ECO:0000256" key="2">
    <source>
        <dbReference type="ARBA" id="ARBA00022448"/>
    </source>
</evidence>
<protein>
    <submittedName>
        <fullName evidence="15">TonB-dependent receptor</fullName>
    </submittedName>
</protein>
<feature type="domain" description="TonB-dependent receptor-like beta-barrel" evidence="13">
    <location>
        <begin position="222"/>
        <end position="656"/>
    </location>
</feature>
<evidence type="ECO:0000256" key="8">
    <source>
        <dbReference type="ARBA" id="ARBA00023237"/>
    </source>
</evidence>
<comment type="caution">
    <text evidence="15">The sequence shown here is derived from an EMBL/GenBank/DDBJ whole genome shotgun (WGS) entry which is preliminary data.</text>
</comment>
<comment type="similarity">
    <text evidence="9 11">Belongs to the TonB-dependent receptor family.</text>
</comment>
<dbReference type="Pfam" id="PF07715">
    <property type="entry name" value="Plug"/>
    <property type="match status" value="1"/>
</dbReference>
<comment type="subcellular location">
    <subcellularLocation>
        <location evidence="1 9">Cell outer membrane</location>
        <topology evidence="1 9">Multi-pass membrane protein</topology>
    </subcellularLocation>
</comment>
<dbReference type="InterPro" id="IPR010917">
    <property type="entry name" value="TonB_rcpt_CS"/>
</dbReference>
<evidence type="ECO:0000256" key="11">
    <source>
        <dbReference type="RuleBase" id="RU003357"/>
    </source>
</evidence>
<dbReference type="SUPFAM" id="SSF56935">
    <property type="entry name" value="Porins"/>
    <property type="match status" value="1"/>
</dbReference>
<dbReference type="Gene3D" id="2.40.170.20">
    <property type="entry name" value="TonB-dependent receptor, beta-barrel domain"/>
    <property type="match status" value="1"/>
</dbReference>
<dbReference type="Gene3D" id="2.170.130.10">
    <property type="entry name" value="TonB-dependent receptor, plug domain"/>
    <property type="match status" value="1"/>
</dbReference>
<proteinExistence type="inferred from homology"/>
<keyword evidence="2 9" id="KW-0813">Transport</keyword>
<dbReference type="InterPro" id="IPR036942">
    <property type="entry name" value="Beta-barrel_TonB_sf"/>
</dbReference>
<keyword evidence="15" id="KW-0675">Receptor</keyword>
<feature type="chain" id="PRO_5045139019" evidence="12">
    <location>
        <begin position="28"/>
        <end position="685"/>
    </location>
</feature>
<evidence type="ECO:0000256" key="7">
    <source>
        <dbReference type="ARBA" id="ARBA00023136"/>
    </source>
</evidence>
<keyword evidence="6 11" id="KW-0798">TonB box</keyword>
<dbReference type="PANTHER" id="PTHR30069:SF40">
    <property type="entry name" value="TONB-DEPENDENT RECEPTOR NMB0964-RELATED"/>
    <property type="match status" value="1"/>
</dbReference>
<dbReference type="PROSITE" id="PS52016">
    <property type="entry name" value="TONB_DEPENDENT_REC_3"/>
    <property type="match status" value="1"/>
</dbReference>
<dbReference type="InterPro" id="IPR037066">
    <property type="entry name" value="Plug_dom_sf"/>
</dbReference>
<gene>
    <name evidence="15" type="ORF">SADO_16568</name>
</gene>
<evidence type="ECO:0000256" key="9">
    <source>
        <dbReference type="PROSITE-ProRule" id="PRU01360"/>
    </source>
</evidence>
<dbReference type="RefSeq" id="WP_353113517.1">
    <property type="nucleotide sequence ID" value="NZ_APND01000008.1"/>
</dbReference>
<evidence type="ECO:0000256" key="6">
    <source>
        <dbReference type="ARBA" id="ARBA00023077"/>
    </source>
</evidence>
<evidence type="ECO:0000259" key="14">
    <source>
        <dbReference type="Pfam" id="PF07715"/>
    </source>
</evidence>
<accession>A0ABV2B4R4</accession>
<dbReference type="PROSITE" id="PS01156">
    <property type="entry name" value="TONB_DEPENDENT_REC_2"/>
    <property type="match status" value="1"/>
</dbReference>
<keyword evidence="3 9" id="KW-1134">Transmembrane beta strand</keyword>
<dbReference type="InterPro" id="IPR012910">
    <property type="entry name" value="Plug_dom"/>
</dbReference>
<keyword evidence="7 9" id="KW-0472">Membrane</keyword>
<evidence type="ECO:0000256" key="4">
    <source>
        <dbReference type="ARBA" id="ARBA00022692"/>
    </source>
</evidence>
<reference evidence="15 16" key="1">
    <citation type="submission" date="2013-03" db="EMBL/GenBank/DDBJ databases">
        <title>Salinisphaera dokdonensis CL-ES53 Genome Sequencing.</title>
        <authorList>
            <person name="Li C."/>
            <person name="Lai Q."/>
            <person name="Shao Z."/>
        </authorList>
    </citation>
    <scope>NUCLEOTIDE SEQUENCE [LARGE SCALE GENOMIC DNA]</scope>
    <source>
        <strain evidence="15 16">CL-ES53</strain>
    </source>
</reference>
<keyword evidence="4 9" id="KW-0812">Transmembrane</keyword>
<keyword evidence="16" id="KW-1185">Reference proteome</keyword>
<keyword evidence="8 9" id="KW-0998">Cell outer membrane</keyword>
<evidence type="ECO:0000313" key="16">
    <source>
        <dbReference type="Proteomes" id="UP001460888"/>
    </source>
</evidence>
<organism evidence="15 16">
    <name type="scientific">Salinisphaera dokdonensis CL-ES53</name>
    <dbReference type="NCBI Taxonomy" id="1304272"/>
    <lineage>
        <taxon>Bacteria</taxon>
        <taxon>Pseudomonadati</taxon>
        <taxon>Pseudomonadota</taxon>
        <taxon>Gammaproteobacteria</taxon>
        <taxon>Salinisphaerales</taxon>
        <taxon>Salinisphaeraceae</taxon>
        <taxon>Salinisphaera</taxon>
    </lineage>
</organism>
<evidence type="ECO:0000256" key="5">
    <source>
        <dbReference type="ARBA" id="ARBA00022729"/>
    </source>
</evidence>
<dbReference type="InterPro" id="IPR000531">
    <property type="entry name" value="Beta-barrel_TonB"/>
</dbReference>
<dbReference type="EMBL" id="APND01000008">
    <property type="protein sequence ID" value="MES1930875.1"/>
    <property type="molecule type" value="Genomic_DNA"/>
</dbReference>
<dbReference type="Pfam" id="PF00593">
    <property type="entry name" value="TonB_dep_Rec_b-barrel"/>
    <property type="match status" value="1"/>
</dbReference>
<evidence type="ECO:0000256" key="10">
    <source>
        <dbReference type="PROSITE-ProRule" id="PRU10144"/>
    </source>
</evidence>
<feature type="short sequence motif" description="TonB C-terminal box" evidence="10">
    <location>
        <begin position="668"/>
        <end position="685"/>
    </location>
</feature>
<evidence type="ECO:0000256" key="3">
    <source>
        <dbReference type="ARBA" id="ARBA00022452"/>
    </source>
</evidence>
<evidence type="ECO:0000259" key="13">
    <source>
        <dbReference type="Pfam" id="PF00593"/>
    </source>
</evidence>
<feature type="domain" description="TonB-dependent receptor plug" evidence="14">
    <location>
        <begin position="65"/>
        <end position="166"/>
    </location>
</feature>
<feature type="signal peptide" evidence="12">
    <location>
        <begin position="1"/>
        <end position="27"/>
    </location>
</feature>
<sequence length="685" mass="73841">MAYSRYSKFIGPAAGACLLGLGPSALAQNQSDGNADNDKAAEAGVLAPISVEALAFDDQDPSQAIEPATVVAGPELVRKRGQTLGATLADTPGISSADFGQGVGRPVIRGQAGARVRVQENGMASADVSTLSQDHAVSIDPYSARQVEVLKGPSTLLYGSGAIGGVVNVVTDRIPRTAPDGIIGELDLVRSGSTRGERLQRLDVTGGIGDFALNVQGMKRLTDDYQTNDGRLIDNSATDTDTYSLGSSYSGDWGYVGGAVSHFGREYGIPGEEATIRLTQDRYDLKGEVYDVAPGITRIEFSGAHTDYLHTEGEETPEAFFDNQETEFRIAAEHAPIAGATGIFGVQGFDREFEAYGEEESFVPATDTRSIAAFLVEQRPIGENWTIQGGLRVEYQEQDTSQGRRDSDHTPISVSLGAKREIGNHYVLTATAGHFQRAPATEELYSFGPHEATLTYERGNGNFDEEASNSFDIGLRRINDRLRFDTSLFYTRYNDYIYQRSVDAGLNADGTGVGGSDGVADRVDEDGTFAPNGEFLLVDYAADDAVFYGGEAQIGYDLIEGAHRLTARVLGDYVRAELDDDSNLPRITPGRYGMGLDYHSDTWLATVEAIRSSRQDDEGPLEDETAGFTDLTAFIGYRLTGLDATETLVYLRGDNLLDEEIVRSTSFLRVPQPGRSVTAGINVKF</sequence>
<dbReference type="Proteomes" id="UP001460888">
    <property type="component" value="Unassembled WGS sequence"/>
</dbReference>
<evidence type="ECO:0000256" key="12">
    <source>
        <dbReference type="SAM" id="SignalP"/>
    </source>
</evidence>
<dbReference type="PANTHER" id="PTHR30069">
    <property type="entry name" value="TONB-DEPENDENT OUTER MEMBRANE RECEPTOR"/>
    <property type="match status" value="1"/>
</dbReference>
<keyword evidence="5 12" id="KW-0732">Signal</keyword>
<name>A0ABV2B4R4_9GAMM</name>
<evidence type="ECO:0000256" key="1">
    <source>
        <dbReference type="ARBA" id="ARBA00004571"/>
    </source>
</evidence>
<dbReference type="InterPro" id="IPR039426">
    <property type="entry name" value="TonB-dep_rcpt-like"/>
</dbReference>
<evidence type="ECO:0000313" key="15">
    <source>
        <dbReference type="EMBL" id="MES1930875.1"/>
    </source>
</evidence>